<reference evidence="1" key="1">
    <citation type="submission" date="2021-12" db="EMBL/GenBank/DDBJ databases">
        <authorList>
            <person name="Martin H S."/>
        </authorList>
    </citation>
    <scope>NUCLEOTIDE SEQUENCE</scope>
</reference>
<proteinExistence type="predicted"/>
<accession>A0A8J9Y627</accession>
<protein>
    <submittedName>
        <fullName evidence="1">Uncharacterized protein</fullName>
    </submittedName>
</protein>
<dbReference type="Proteomes" id="UP000838878">
    <property type="component" value="Chromosome 14"/>
</dbReference>
<evidence type="ECO:0000313" key="1">
    <source>
        <dbReference type="EMBL" id="CAH0720294.1"/>
    </source>
</evidence>
<name>A0A8J9Y627_9NEOP</name>
<evidence type="ECO:0000313" key="2">
    <source>
        <dbReference type="Proteomes" id="UP000838878"/>
    </source>
</evidence>
<keyword evidence="2" id="KW-1185">Reference proteome</keyword>
<sequence length="195" mass="22095">MHSRVQSMLRAATVERWTATGVLLLLDDERLKILCISEITKTVIECFLVTVNTELEILTSTHGSCETIAALITFFHDFELMEKNNVVVSSELKPYKTQAFSVFSVSFCFIIGHVYESHETCTHRQYNLYCRLCLYVMVFIEGPVLCRSAEVNVGKTIKSQVPSRNIVSLKGKTLFDFQIAEKWAARGAPVEDAHH</sequence>
<organism evidence="1 2">
    <name type="scientific">Brenthis ino</name>
    <name type="common">lesser marbled fritillary</name>
    <dbReference type="NCBI Taxonomy" id="405034"/>
    <lineage>
        <taxon>Eukaryota</taxon>
        <taxon>Metazoa</taxon>
        <taxon>Ecdysozoa</taxon>
        <taxon>Arthropoda</taxon>
        <taxon>Hexapoda</taxon>
        <taxon>Insecta</taxon>
        <taxon>Pterygota</taxon>
        <taxon>Neoptera</taxon>
        <taxon>Endopterygota</taxon>
        <taxon>Lepidoptera</taxon>
        <taxon>Glossata</taxon>
        <taxon>Ditrysia</taxon>
        <taxon>Papilionoidea</taxon>
        <taxon>Nymphalidae</taxon>
        <taxon>Heliconiinae</taxon>
        <taxon>Argynnini</taxon>
        <taxon>Brenthis</taxon>
    </lineage>
</organism>
<dbReference type="EMBL" id="OV170234">
    <property type="protein sequence ID" value="CAH0720294.1"/>
    <property type="molecule type" value="Genomic_DNA"/>
</dbReference>
<feature type="non-terminal residue" evidence="1">
    <location>
        <position position="195"/>
    </location>
</feature>
<gene>
    <name evidence="1" type="ORF">BINO364_LOCUS6542</name>
</gene>
<dbReference type="AlphaFoldDB" id="A0A8J9Y627"/>